<dbReference type="OrthoDB" id="5136176at2759"/>
<reference evidence="1 2" key="1">
    <citation type="journal article" date="2016" name="BMC Genomics">
        <title>Comparative genomic and transcriptomic analyses of the Fuzhuan brick tea-fermentation fungus Aspergillus cristatus.</title>
        <authorList>
            <person name="Ge Y."/>
            <person name="Wang Y."/>
            <person name="Liu Y."/>
            <person name="Tan Y."/>
            <person name="Ren X."/>
            <person name="Zhang X."/>
            <person name="Hyde K.D."/>
            <person name="Liu Y."/>
            <person name="Liu Z."/>
        </authorList>
    </citation>
    <scope>NUCLEOTIDE SEQUENCE [LARGE SCALE GENOMIC DNA]</scope>
    <source>
        <strain evidence="1 2">GZAAS20.1005</strain>
    </source>
</reference>
<keyword evidence="2" id="KW-1185">Reference proteome</keyword>
<gene>
    <name evidence="1" type="ORF">SI65_09710</name>
</gene>
<evidence type="ECO:0000313" key="1">
    <source>
        <dbReference type="EMBL" id="ODM14958.1"/>
    </source>
</evidence>
<dbReference type="Proteomes" id="UP000094569">
    <property type="component" value="Unassembled WGS sequence"/>
</dbReference>
<protein>
    <recommendedName>
        <fullName evidence="3">Reverse transcriptase RNase H-like domain-containing protein</fullName>
    </recommendedName>
</protein>
<dbReference type="EMBL" id="JXNT01000020">
    <property type="protein sequence ID" value="ODM14958.1"/>
    <property type="molecule type" value="Genomic_DNA"/>
</dbReference>
<evidence type="ECO:0008006" key="3">
    <source>
        <dbReference type="Google" id="ProtNLM"/>
    </source>
</evidence>
<comment type="caution">
    <text evidence="1">The sequence shown here is derived from an EMBL/GenBank/DDBJ whole genome shotgun (WGS) entry which is preliminary data.</text>
</comment>
<proteinExistence type="predicted"/>
<sequence length="126" mass="14572">MTIKKLNARQAQWAEFLSQFYFLIQYRPGCENTLADALSRPNTEVQKKDEYCQQILLKPDSIEQPLEIKEAGSTIGALEPTLHIVDQVLKANRDSAAEEYREKARAGLDYYYYLIKFIVRIQLLGL</sequence>
<dbReference type="AlphaFoldDB" id="A0A1E3B221"/>
<dbReference type="STRING" id="573508.A0A1E3B221"/>
<name>A0A1E3B221_ASPCR</name>
<accession>A0A1E3B221</accession>
<organism evidence="1 2">
    <name type="scientific">Aspergillus cristatus</name>
    <name type="common">Chinese Fuzhuan brick tea-fermentation fungus</name>
    <name type="synonym">Eurotium cristatum</name>
    <dbReference type="NCBI Taxonomy" id="573508"/>
    <lineage>
        <taxon>Eukaryota</taxon>
        <taxon>Fungi</taxon>
        <taxon>Dikarya</taxon>
        <taxon>Ascomycota</taxon>
        <taxon>Pezizomycotina</taxon>
        <taxon>Eurotiomycetes</taxon>
        <taxon>Eurotiomycetidae</taxon>
        <taxon>Eurotiales</taxon>
        <taxon>Aspergillaceae</taxon>
        <taxon>Aspergillus</taxon>
        <taxon>Aspergillus subgen. Aspergillus</taxon>
    </lineage>
</organism>
<evidence type="ECO:0000313" key="2">
    <source>
        <dbReference type="Proteomes" id="UP000094569"/>
    </source>
</evidence>
<dbReference type="VEuPathDB" id="FungiDB:SI65_09710"/>